<evidence type="ECO:0000256" key="1">
    <source>
        <dbReference type="ARBA" id="ARBA00006484"/>
    </source>
</evidence>
<proteinExistence type="inferred from homology"/>
<dbReference type="InterPro" id="IPR036291">
    <property type="entry name" value="NAD(P)-bd_dom_sf"/>
</dbReference>
<dbReference type="PANTHER" id="PTHR24320">
    <property type="entry name" value="RETINOL DEHYDROGENASE"/>
    <property type="match status" value="1"/>
</dbReference>
<protein>
    <submittedName>
        <fullName evidence="3">Light-dependent protochlorophyllide reductase</fullName>
        <ecNumber evidence="3">1.3.1.33</ecNumber>
    </submittedName>
</protein>
<name>A0A0A1ZR07_PROMR</name>
<sequence length="333" mass="37881">MVKNKNILITGGNSGIGFFAMINLLKTKNNIYLVIKSELRKNEFLRRIEKHFDKNYLSKYLNIIENCDLSDLENIKKIKDYIFTKKIFLDVIILNAGLQYTGSFYPKVSKQGIELTFAVNHLAHFYIVNLLKDFINNKEESRIIITSSDVHDPKSSGGNIGKKAGLNNLVDFREKVTGRFLNFNADESYKNSKLCNILFAKELSKKLKKSCSKISVITWAPGLVIPDDDSGFFRYSKKFNLFGYMIFSKVANNILGISENVENAGEIVSKIVFDPKFNNIDYVHLSNKLISFKKHKLVESQVSNEANSSELASKLWILSEEICGSFGFVTFNI</sequence>
<organism evidence="3 4">
    <name type="scientific">Prochlorococcus marinus str. MIT 9116</name>
    <dbReference type="NCBI Taxonomy" id="167544"/>
    <lineage>
        <taxon>Bacteria</taxon>
        <taxon>Bacillati</taxon>
        <taxon>Cyanobacteriota</taxon>
        <taxon>Cyanophyceae</taxon>
        <taxon>Synechococcales</taxon>
        <taxon>Prochlorococcaceae</taxon>
        <taxon>Prochlorococcus</taxon>
    </lineage>
</organism>
<dbReference type="SUPFAM" id="SSF51735">
    <property type="entry name" value="NAD(P)-binding Rossmann-fold domains"/>
    <property type="match status" value="1"/>
</dbReference>
<evidence type="ECO:0000313" key="3">
    <source>
        <dbReference type="EMBL" id="KGF92027.1"/>
    </source>
</evidence>
<dbReference type="Pfam" id="PF00106">
    <property type="entry name" value="adh_short"/>
    <property type="match status" value="1"/>
</dbReference>
<dbReference type="Gene3D" id="3.40.50.720">
    <property type="entry name" value="NAD(P)-binding Rossmann-like Domain"/>
    <property type="match status" value="1"/>
</dbReference>
<evidence type="ECO:0000313" key="4">
    <source>
        <dbReference type="Proteomes" id="UP000030491"/>
    </source>
</evidence>
<dbReference type="OrthoDB" id="9809821at2"/>
<dbReference type="EMBL" id="JNAJ01000011">
    <property type="protein sequence ID" value="KGF92027.1"/>
    <property type="molecule type" value="Genomic_DNA"/>
</dbReference>
<dbReference type="Proteomes" id="UP000030491">
    <property type="component" value="Unassembled WGS sequence"/>
</dbReference>
<dbReference type="EC" id="1.3.1.33" evidence="3"/>
<dbReference type="PANTHER" id="PTHR24320:SF152">
    <property type="entry name" value="SHORT-CHAIN DEHYDROGENASE_REDUCTASE FAMILY PROTEIN"/>
    <property type="match status" value="1"/>
</dbReference>
<keyword evidence="2 3" id="KW-0560">Oxidoreductase</keyword>
<dbReference type="GO" id="GO:0016630">
    <property type="term" value="F:protochlorophyllide reductase activity"/>
    <property type="evidence" value="ECO:0007669"/>
    <property type="project" value="UniProtKB-EC"/>
</dbReference>
<dbReference type="GO" id="GO:0015995">
    <property type="term" value="P:chlorophyll biosynthetic process"/>
    <property type="evidence" value="ECO:0007669"/>
    <property type="project" value="UniProtKB-UniPathway"/>
</dbReference>
<dbReference type="AlphaFoldDB" id="A0A0A1ZR07"/>
<dbReference type="InterPro" id="IPR002347">
    <property type="entry name" value="SDR_fam"/>
</dbReference>
<comment type="similarity">
    <text evidence="1">Belongs to the short-chain dehydrogenases/reductases (SDR) family.</text>
</comment>
<dbReference type="UniPathway" id="UPA00668"/>
<dbReference type="RefSeq" id="WP_032513663.1">
    <property type="nucleotide sequence ID" value="NZ_JNAJ01000011.1"/>
</dbReference>
<reference evidence="4" key="1">
    <citation type="journal article" date="2014" name="Sci. Data">
        <title>Genomes of diverse isolates of the marine cyanobacterium Prochlorococcus.</title>
        <authorList>
            <person name="Biller S."/>
            <person name="Berube P."/>
            <person name="Thompson J."/>
            <person name="Kelly L."/>
            <person name="Roggensack S."/>
            <person name="Awad L."/>
            <person name="Roache-Johnson K."/>
            <person name="Ding H."/>
            <person name="Giovannoni S.J."/>
            <person name="Moore L.R."/>
            <person name="Chisholm S.W."/>
        </authorList>
    </citation>
    <scope>NUCLEOTIDE SEQUENCE [LARGE SCALE GENOMIC DNA]</scope>
</reference>
<comment type="caution">
    <text evidence="3">The sequence shown here is derived from an EMBL/GenBank/DDBJ whole genome shotgun (WGS) entry which is preliminary data.</text>
</comment>
<evidence type="ECO:0000256" key="2">
    <source>
        <dbReference type="ARBA" id="ARBA00023002"/>
    </source>
</evidence>
<gene>
    <name evidence="3" type="ORF">EU93_0841</name>
</gene>
<accession>A0A0A1ZR07</accession>